<sequence>MSSSNVSQSDEIFLAAQANKDPNFDPFTNQARFYECNPTAPPPKDDNPGIILFNPTNALSTSSEALGVWLLNGHAWKIYRTGAKNVEKKRKAIQDDIDAAKTAGLPVGNPQVKVGLIWTDERSVKRWEAGLSVLTEEYTKDKWTFWSAQKSAGVANFKKLIESIKDKPTVQTIKNAFDIAHDFKLTDPQGFINASDHSSPIAFIDIHKGTNATKVDELLEIVKKHLAELK</sequence>
<dbReference type="EMBL" id="OZ037954">
    <property type="protein sequence ID" value="CAL1699842.1"/>
    <property type="molecule type" value="Genomic_DNA"/>
</dbReference>
<dbReference type="Proteomes" id="UP001497453">
    <property type="component" value="Chromosome 11"/>
</dbReference>
<organism evidence="1 2">
    <name type="scientific">Somion occarium</name>
    <dbReference type="NCBI Taxonomy" id="3059160"/>
    <lineage>
        <taxon>Eukaryota</taxon>
        <taxon>Fungi</taxon>
        <taxon>Dikarya</taxon>
        <taxon>Basidiomycota</taxon>
        <taxon>Agaricomycotina</taxon>
        <taxon>Agaricomycetes</taxon>
        <taxon>Polyporales</taxon>
        <taxon>Cerrenaceae</taxon>
        <taxon>Somion</taxon>
    </lineage>
</organism>
<gene>
    <name evidence="1" type="ORF">GFSPODELE1_LOCUS2867</name>
</gene>
<evidence type="ECO:0000313" key="2">
    <source>
        <dbReference type="Proteomes" id="UP001497453"/>
    </source>
</evidence>
<proteinExistence type="predicted"/>
<accession>A0ABP1CVZ9</accession>
<name>A0ABP1CVZ9_9APHY</name>
<protein>
    <submittedName>
        <fullName evidence="1">Uncharacterized protein</fullName>
    </submittedName>
</protein>
<reference evidence="2" key="1">
    <citation type="submission" date="2024-04" db="EMBL/GenBank/DDBJ databases">
        <authorList>
            <person name="Shaw F."/>
            <person name="Minotto A."/>
        </authorList>
    </citation>
    <scope>NUCLEOTIDE SEQUENCE [LARGE SCALE GENOMIC DNA]</scope>
</reference>
<evidence type="ECO:0000313" key="1">
    <source>
        <dbReference type="EMBL" id="CAL1699842.1"/>
    </source>
</evidence>
<keyword evidence="2" id="KW-1185">Reference proteome</keyword>